<organism evidence="1 2">
    <name type="scientific">Panagrolaimus sp. PS1159</name>
    <dbReference type="NCBI Taxonomy" id="55785"/>
    <lineage>
        <taxon>Eukaryota</taxon>
        <taxon>Metazoa</taxon>
        <taxon>Ecdysozoa</taxon>
        <taxon>Nematoda</taxon>
        <taxon>Chromadorea</taxon>
        <taxon>Rhabditida</taxon>
        <taxon>Tylenchina</taxon>
        <taxon>Panagrolaimomorpha</taxon>
        <taxon>Panagrolaimoidea</taxon>
        <taxon>Panagrolaimidae</taxon>
        <taxon>Panagrolaimus</taxon>
    </lineage>
</organism>
<reference evidence="2" key="1">
    <citation type="submission" date="2022-11" db="UniProtKB">
        <authorList>
            <consortium name="WormBaseParasite"/>
        </authorList>
    </citation>
    <scope>IDENTIFICATION</scope>
</reference>
<dbReference type="Proteomes" id="UP000887580">
    <property type="component" value="Unplaced"/>
</dbReference>
<name>A0AC35FKW9_9BILA</name>
<dbReference type="WBParaSite" id="PS1159_v2.g18009.t1">
    <property type="protein sequence ID" value="PS1159_v2.g18009.t1"/>
    <property type="gene ID" value="PS1159_v2.g18009"/>
</dbReference>
<protein>
    <submittedName>
        <fullName evidence="2">Protein kinase domain-containing protein</fullName>
    </submittedName>
</protein>
<accession>A0AC35FKW9</accession>
<proteinExistence type="predicted"/>
<sequence>MLRKKEKEKLQMQLQNKILQKTEKTFTETQIPKKETQWKMFLDSKNLIINYDNVLGQGSNATVYKAIQRNTNYFQILRQNSKSLLNSNIVAAKIPTQFDSNQAEEFIREINSLIFLNNHDNIITFLGWTMFGEIPVLITELADTTLLTYVKGISKHENFLKPCLQFLWQISHALEYISEKKMIHRDIACRNILIKDKTIAKLGDFGLCCFADEKTGTFKDSFSQKFPIKWLSLEAITQCIFSEKSDVWAFGILCFEVFSFGSIPYSKMLNSEMIEFLQNGNRLEKPINATEYIYELMLNCWRQNPNERPSFKEISKGIRIMLENETLKYGYLSLENVLDEV</sequence>
<evidence type="ECO:0000313" key="1">
    <source>
        <dbReference type="Proteomes" id="UP000887580"/>
    </source>
</evidence>
<evidence type="ECO:0000313" key="2">
    <source>
        <dbReference type="WBParaSite" id="PS1159_v2.g18009.t1"/>
    </source>
</evidence>